<proteinExistence type="predicted"/>
<dbReference type="PANTHER" id="PTHR36456">
    <property type="entry name" value="UPF0232 PROTEIN SCO3875"/>
    <property type="match status" value="1"/>
</dbReference>
<comment type="caution">
    <text evidence="1">The sequence shown here is derived from an EMBL/GenBank/DDBJ whole genome shotgun (WGS) entry which is preliminary data.</text>
</comment>
<evidence type="ECO:0000313" key="1">
    <source>
        <dbReference type="EMBL" id="MBD1400166.1"/>
    </source>
</evidence>
<dbReference type="AlphaFoldDB" id="A0A8J6QP73"/>
<organism evidence="1 2">
    <name type="scientific">Pelovirga terrestris</name>
    <dbReference type="NCBI Taxonomy" id="2771352"/>
    <lineage>
        <taxon>Bacteria</taxon>
        <taxon>Pseudomonadati</taxon>
        <taxon>Thermodesulfobacteriota</taxon>
        <taxon>Desulfuromonadia</taxon>
        <taxon>Geobacterales</taxon>
        <taxon>Geobacteraceae</taxon>
        <taxon>Pelovirga</taxon>
    </lineage>
</organism>
<protein>
    <submittedName>
        <fullName evidence="1">DUF721 domain-containing protein</fullName>
    </submittedName>
</protein>
<dbReference type="Proteomes" id="UP000632828">
    <property type="component" value="Unassembled WGS sequence"/>
</dbReference>
<keyword evidence="2" id="KW-1185">Reference proteome</keyword>
<dbReference type="EMBL" id="JACWUN010000005">
    <property type="protein sequence ID" value="MBD1400166.1"/>
    <property type="molecule type" value="Genomic_DNA"/>
</dbReference>
<name>A0A8J6QP73_9BACT</name>
<accession>A0A8J6QP73</accession>
<gene>
    <name evidence="1" type="ORF">ICT70_05725</name>
</gene>
<dbReference type="Pfam" id="PF05258">
    <property type="entry name" value="DciA"/>
    <property type="match status" value="1"/>
</dbReference>
<reference evidence="1" key="1">
    <citation type="submission" date="2020-09" db="EMBL/GenBank/DDBJ databases">
        <title>Pelobacter alkaliphilus sp. nov., a novel anaerobic arsenate-reducing bacterium from terrestrial mud volcano.</title>
        <authorList>
            <person name="Khomyakova M.A."/>
            <person name="Merkel A.Y."/>
            <person name="Slobodkin A.I."/>
        </authorList>
    </citation>
    <scope>NUCLEOTIDE SEQUENCE</scope>
    <source>
        <strain evidence="1">M08fum</strain>
    </source>
</reference>
<dbReference type="RefSeq" id="WP_191154442.1">
    <property type="nucleotide sequence ID" value="NZ_JACWUN010000005.1"/>
</dbReference>
<dbReference type="PANTHER" id="PTHR36456:SF1">
    <property type="entry name" value="UPF0232 PROTEIN SCO3875"/>
    <property type="match status" value="1"/>
</dbReference>
<evidence type="ECO:0000313" key="2">
    <source>
        <dbReference type="Proteomes" id="UP000632828"/>
    </source>
</evidence>
<dbReference type="InterPro" id="IPR007922">
    <property type="entry name" value="DciA-like"/>
</dbReference>
<sequence length="168" mass="19221">MTSSKRPRLQQAQSVNALLKEILAKPGLGEQITRHQAWLVWDKIVGRQIAARARPLRLRKGVLEIAVDHPVWMQQLQMMKTQILAKIQQQIPKAGITELYLRKTGHPPTTGQPRTAPQKAPPLEDIKLSAAERSHIDHLVKNIENPELQGELRRFFSLQAKLHKKHDR</sequence>